<accession>A0A8C5S8F9</accession>
<evidence type="ECO:0000259" key="9">
    <source>
        <dbReference type="PROSITE" id="PS51828"/>
    </source>
</evidence>
<keyword evidence="5" id="KW-0325">Glycoprotein</keyword>
<dbReference type="GO" id="GO:0046872">
    <property type="term" value="F:metal ion binding"/>
    <property type="evidence" value="ECO:0007669"/>
    <property type="project" value="UniProtKB-KW"/>
</dbReference>
<keyword evidence="11" id="KW-1185">Reference proteome</keyword>
<dbReference type="InterPro" id="IPR051360">
    <property type="entry name" value="Neuronal_Pentraxin_Related"/>
</dbReference>
<dbReference type="PANTHER" id="PTHR19277">
    <property type="entry name" value="PENTRAXIN"/>
    <property type="match status" value="1"/>
</dbReference>
<dbReference type="PROSITE" id="PS51828">
    <property type="entry name" value="PTX_2"/>
    <property type="match status" value="1"/>
</dbReference>
<gene>
    <name evidence="10" type="primary">PTX4</name>
</gene>
<sequence length="673" mass="72487">MRTRHSAPCRSSLSLGAGREEELLAALRGSPGSEGPRLPHRGVVRGGVRPGGKKGSFSGAFPGRDSGLLRPRGSFLGAPVLGAPRPLRTGSCGLSCPPARGLGAAQHRVASRPGPGLGWRLPLSRGGAKAGSGLPTGLVCSGRSQAAQTRLSGMRRGFGMPAAASVVPVALVLAAACLRGALLRSPGAAEPRRPLFERLRRLEAQFQQFQEVTLTRLQEMAEKYNLSHNLHTKMDRLLQKHESLQLVANGSRASTQEELHRLQTWVKKLERNSKKQVVRIQALEGAWQEARQKQQESRLSNLTQELESHREDFRDVAAHQQSLQKILQSLQGALRSQGSKLGSVERKLKSLKQKEELPSPRSTARRFGPEKASEVAGGQIPTLKKLPAKHHQPGGHLEVPAKSPAVLQRGSLLGQAASPLQVDPGLASSPEQQTLTEQPPGPAKVPAEQKPPGGPRKPGTRCNVDSMLVFPNASTENFAAFQPGLQTSLLELSLCSWVRTSARYLGTILSYATEENDNKLVLHGKDAAPRNSLHFVIGDPAFRELPVGTVLDGRWHHACIIWSSIQGRYWFYLDRKLASLGSNFRKGYEIPPQGSLLLGQEQDTLGGGFDSSESFVGLLAGFAMWGRALLPGEVSSIALGEGLPRGTVLTLANVSMLSGSVRKVDCTCLEHCL</sequence>
<feature type="compositionally biased region" description="Basic and acidic residues" evidence="8">
    <location>
        <begin position="343"/>
        <end position="358"/>
    </location>
</feature>
<dbReference type="GeneTree" id="ENSGT01060000248575"/>
<keyword evidence="3" id="KW-0106">Calcium</keyword>
<feature type="coiled-coil region" evidence="7">
    <location>
        <begin position="252"/>
        <end position="312"/>
    </location>
</feature>
<comment type="cofactor">
    <cofactor evidence="1">
        <name>Ca(2+)</name>
        <dbReference type="ChEBI" id="CHEBI:29108"/>
    </cofactor>
</comment>
<dbReference type="PRINTS" id="PR00895">
    <property type="entry name" value="PENTAXIN"/>
</dbReference>
<evidence type="ECO:0000256" key="5">
    <source>
        <dbReference type="ARBA" id="ARBA00023180"/>
    </source>
</evidence>
<dbReference type="SUPFAM" id="SSF49899">
    <property type="entry name" value="Concanavalin A-like lectins/glucanases"/>
    <property type="match status" value="1"/>
</dbReference>
<dbReference type="Proteomes" id="UP000694406">
    <property type="component" value="Unplaced"/>
</dbReference>
<keyword evidence="7" id="KW-0175">Coiled coil</keyword>
<evidence type="ECO:0000256" key="2">
    <source>
        <dbReference type="ARBA" id="ARBA00022723"/>
    </source>
</evidence>
<reference evidence="10" key="2">
    <citation type="submission" date="2025-09" db="UniProtKB">
        <authorList>
            <consortium name="Ensembl"/>
        </authorList>
    </citation>
    <scope>IDENTIFICATION</scope>
</reference>
<feature type="region of interest" description="Disordered" evidence="8">
    <location>
        <begin position="420"/>
        <end position="461"/>
    </location>
</feature>
<dbReference type="Gene3D" id="2.60.120.200">
    <property type="match status" value="1"/>
</dbReference>
<dbReference type="Pfam" id="PF00354">
    <property type="entry name" value="Pentaxin"/>
    <property type="match status" value="1"/>
</dbReference>
<name>A0A8C5S8F9_LATLA</name>
<organism evidence="10 11">
    <name type="scientific">Laticauda laticaudata</name>
    <name type="common">Blue-ringed sea krait</name>
    <name type="synonym">Blue-lipped sea krait</name>
    <dbReference type="NCBI Taxonomy" id="8630"/>
    <lineage>
        <taxon>Eukaryota</taxon>
        <taxon>Metazoa</taxon>
        <taxon>Chordata</taxon>
        <taxon>Craniata</taxon>
        <taxon>Vertebrata</taxon>
        <taxon>Euteleostomi</taxon>
        <taxon>Lepidosauria</taxon>
        <taxon>Squamata</taxon>
        <taxon>Bifurcata</taxon>
        <taxon>Unidentata</taxon>
        <taxon>Episquamata</taxon>
        <taxon>Toxicofera</taxon>
        <taxon>Serpentes</taxon>
        <taxon>Colubroidea</taxon>
        <taxon>Elapidae</taxon>
        <taxon>Laticaudinae</taxon>
        <taxon>Laticauda</taxon>
    </lineage>
</organism>
<feature type="region of interest" description="Disordered" evidence="8">
    <location>
        <begin position="338"/>
        <end position="399"/>
    </location>
</feature>
<comment type="caution">
    <text evidence="6">Lacks conserved residue(s) required for the propagation of feature annotation.</text>
</comment>
<protein>
    <submittedName>
        <fullName evidence="10">Pentraxin 4</fullName>
    </submittedName>
</protein>
<keyword evidence="2" id="KW-0479">Metal-binding</keyword>
<evidence type="ECO:0000256" key="4">
    <source>
        <dbReference type="ARBA" id="ARBA00023157"/>
    </source>
</evidence>
<feature type="compositionally biased region" description="Gly residues" evidence="8">
    <location>
        <begin position="44"/>
        <end position="54"/>
    </location>
</feature>
<evidence type="ECO:0000256" key="7">
    <source>
        <dbReference type="SAM" id="Coils"/>
    </source>
</evidence>
<evidence type="ECO:0000256" key="3">
    <source>
        <dbReference type="ARBA" id="ARBA00022837"/>
    </source>
</evidence>
<evidence type="ECO:0000256" key="8">
    <source>
        <dbReference type="SAM" id="MobiDB-lite"/>
    </source>
</evidence>
<evidence type="ECO:0000313" key="10">
    <source>
        <dbReference type="Ensembl" id="ENSLLTP00000012929.1"/>
    </source>
</evidence>
<proteinExistence type="predicted"/>
<reference evidence="10" key="1">
    <citation type="submission" date="2025-08" db="UniProtKB">
        <authorList>
            <consortium name="Ensembl"/>
        </authorList>
    </citation>
    <scope>IDENTIFICATION</scope>
</reference>
<evidence type="ECO:0000313" key="11">
    <source>
        <dbReference type="Proteomes" id="UP000694406"/>
    </source>
</evidence>
<evidence type="ECO:0000256" key="1">
    <source>
        <dbReference type="ARBA" id="ARBA00001913"/>
    </source>
</evidence>
<dbReference type="InterPro" id="IPR013320">
    <property type="entry name" value="ConA-like_dom_sf"/>
</dbReference>
<evidence type="ECO:0000256" key="6">
    <source>
        <dbReference type="PROSITE-ProRule" id="PRU01172"/>
    </source>
</evidence>
<dbReference type="AlphaFoldDB" id="A0A8C5S8F9"/>
<feature type="domain" description="Pentraxin (PTX)" evidence="9">
    <location>
        <begin position="464"/>
        <end position="668"/>
    </location>
</feature>
<dbReference type="SMART" id="SM00159">
    <property type="entry name" value="PTX"/>
    <property type="match status" value="1"/>
</dbReference>
<dbReference type="InterPro" id="IPR001759">
    <property type="entry name" value="PTX_dom"/>
</dbReference>
<dbReference type="Ensembl" id="ENSLLTT00000013430.1">
    <property type="protein sequence ID" value="ENSLLTP00000012929.1"/>
    <property type="gene ID" value="ENSLLTG00000009887.1"/>
</dbReference>
<keyword evidence="4" id="KW-1015">Disulfide bond</keyword>
<dbReference type="PANTHER" id="PTHR19277:SF122">
    <property type="entry name" value="PENTRAXIN-4"/>
    <property type="match status" value="1"/>
</dbReference>
<feature type="region of interest" description="Disordered" evidence="8">
    <location>
        <begin position="28"/>
        <end position="64"/>
    </location>
</feature>